<dbReference type="PANTHER" id="PTHR30349:SF41">
    <property type="entry name" value="INTEGRASE_RECOMBINASE PROTEIN MJ0367-RELATED"/>
    <property type="match status" value="1"/>
</dbReference>
<feature type="domain" description="Tyr recombinase" evidence="4">
    <location>
        <begin position="1"/>
        <end position="123"/>
    </location>
</feature>
<evidence type="ECO:0000313" key="6">
    <source>
        <dbReference type="Proteomes" id="UP000568839"/>
    </source>
</evidence>
<dbReference type="GO" id="GO:0003677">
    <property type="term" value="F:DNA binding"/>
    <property type="evidence" value="ECO:0007669"/>
    <property type="project" value="UniProtKB-KW"/>
</dbReference>
<protein>
    <submittedName>
        <fullName evidence="5">Site-specific recombinase XerD</fullName>
    </submittedName>
</protein>
<keyword evidence="3" id="KW-0233">DNA recombination</keyword>
<dbReference type="GO" id="GO:0006310">
    <property type="term" value="P:DNA recombination"/>
    <property type="evidence" value="ECO:0007669"/>
    <property type="project" value="UniProtKB-KW"/>
</dbReference>
<evidence type="ECO:0000313" key="5">
    <source>
        <dbReference type="EMBL" id="MBB6449475.1"/>
    </source>
</evidence>
<dbReference type="Proteomes" id="UP000568839">
    <property type="component" value="Unassembled WGS sequence"/>
</dbReference>
<comment type="similarity">
    <text evidence="1">Belongs to the 'phage' integrase family.</text>
</comment>
<evidence type="ECO:0000256" key="2">
    <source>
        <dbReference type="ARBA" id="ARBA00023125"/>
    </source>
</evidence>
<accession>A0A841PYW7</accession>
<evidence type="ECO:0000259" key="4">
    <source>
        <dbReference type="PROSITE" id="PS51898"/>
    </source>
</evidence>
<dbReference type="SUPFAM" id="SSF56349">
    <property type="entry name" value="DNA breaking-rejoining enzymes"/>
    <property type="match status" value="1"/>
</dbReference>
<evidence type="ECO:0000256" key="3">
    <source>
        <dbReference type="ARBA" id="ARBA00023172"/>
    </source>
</evidence>
<dbReference type="InterPro" id="IPR011010">
    <property type="entry name" value="DNA_brk_join_enz"/>
</dbReference>
<dbReference type="InterPro" id="IPR013762">
    <property type="entry name" value="Integrase-like_cat_sf"/>
</dbReference>
<dbReference type="InterPro" id="IPR050090">
    <property type="entry name" value="Tyrosine_recombinase_XerCD"/>
</dbReference>
<dbReference type="InterPro" id="IPR002104">
    <property type="entry name" value="Integrase_catalytic"/>
</dbReference>
<name>A0A841PYW7_9BACL</name>
<proteinExistence type="inferred from homology"/>
<dbReference type="EMBL" id="JACHHJ010000001">
    <property type="protein sequence ID" value="MBB6449475.1"/>
    <property type="molecule type" value="Genomic_DNA"/>
</dbReference>
<reference evidence="5 6" key="1">
    <citation type="submission" date="2020-08" db="EMBL/GenBank/DDBJ databases">
        <title>Genomic Encyclopedia of Type Strains, Phase IV (KMG-IV): sequencing the most valuable type-strain genomes for metagenomic binning, comparative biology and taxonomic classification.</title>
        <authorList>
            <person name="Goeker M."/>
        </authorList>
    </citation>
    <scope>NUCLEOTIDE SEQUENCE [LARGE SCALE GENOMIC DNA]</scope>
    <source>
        <strain evidence="5 6">DSM 21769</strain>
    </source>
</reference>
<dbReference type="PANTHER" id="PTHR30349">
    <property type="entry name" value="PHAGE INTEGRASE-RELATED"/>
    <property type="match status" value="1"/>
</dbReference>
<keyword evidence="2" id="KW-0238">DNA-binding</keyword>
<dbReference type="Gene3D" id="1.10.443.10">
    <property type="entry name" value="Intergrase catalytic core"/>
    <property type="match status" value="1"/>
</dbReference>
<gene>
    <name evidence="5" type="ORF">HNR44_001424</name>
</gene>
<sequence length="131" mass="15029">MFRQQSQKTAPHRYVPFNNKTSKLLRELAAEVEDFEVPHLFTTIYGNKLDKSRFSQKMKEYAQVAGITDATVTPHVLRHTVAVNYLIQDGDIMSLRQILGHTSLSMVQRYTVMAGPHLREQHDKYSPASLI</sequence>
<dbReference type="Pfam" id="PF00589">
    <property type="entry name" value="Phage_integrase"/>
    <property type="match status" value="1"/>
</dbReference>
<dbReference type="RefSeq" id="WP_184403352.1">
    <property type="nucleotide sequence ID" value="NZ_JACHHJ010000001.1"/>
</dbReference>
<comment type="caution">
    <text evidence="5">The sequence shown here is derived from an EMBL/GenBank/DDBJ whole genome shotgun (WGS) entry which is preliminary data.</text>
</comment>
<keyword evidence="6" id="KW-1185">Reference proteome</keyword>
<dbReference type="PROSITE" id="PS51898">
    <property type="entry name" value="TYR_RECOMBINASE"/>
    <property type="match status" value="1"/>
</dbReference>
<dbReference type="AlphaFoldDB" id="A0A841PYW7"/>
<evidence type="ECO:0000256" key="1">
    <source>
        <dbReference type="ARBA" id="ARBA00008857"/>
    </source>
</evidence>
<organism evidence="5 6">
    <name type="scientific">Geomicrobium halophilum</name>
    <dbReference type="NCBI Taxonomy" id="549000"/>
    <lineage>
        <taxon>Bacteria</taxon>
        <taxon>Bacillati</taxon>
        <taxon>Bacillota</taxon>
        <taxon>Bacilli</taxon>
        <taxon>Bacillales</taxon>
        <taxon>Geomicrobium</taxon>
    </lineage>
</organism>
<dbReference type="GO" id="GO:0015074">
    <property type="term" value="P:DNA integration"/>
    <property type="evidence" value="ECO:0007669"/>
    <property type="project" value="InterPro"/>
</dbReference>